<comment type="subcellular location">
    <subcellularLocation>
        <location evidence="2">Mitochondrion inner membrane</location>
        <topology evidence="2">Peripheral membrane protein</topology>
        <orientation evidence="2">Matrix side</orientation>
    </subcellularLocation>
</comment>
<keyword evidence="12" id="KW-0460">Magnesium</keyword>
<dbReference type="PANTHER" id="PTHR13619:SF0">
    <property type="entry name" value="PHOSPHATIDATE CYTIDYLYLTRANSFERASE, MITOCHONDRIAL"/>
    <property type="match status" value="1"/>
</dbReference>
<evidence type="ECO:0000313" key="22">
    <source>
        <dbReference type="Proteomes" id="UP001632038"/>
    </source>
</evidence>
<keyword evidence="9" id="KW-0808">Transferase</keyword>
<evidence type="ECO:0000256" key="2">
    <source>
        <dbReference type="ARBA" id="ARBA00004443"/>
    </source>
</evidence>
<evidence type="ECO:0000256" key="1">
    <source>
        <dbReference type="ARBA" id="ARBA00001946"/>
    </source>
</evidence>
<keyword evidence="20" id="KW-1133">Transmembrane helix</keyword>
<feature type="compositionally biased region" description="Polar residues" evidence="19">
    <location>
        <begin position="169"/>
        <end position="181"/>
    </location>
</feature>
<evidence type="ECO:0000256" key="17">
    <source>
        <dbReference type="ARBA" id="ARBA00023264"/>
    </source>
</evidence>
<feature type="region of interest" description="Disordered" evidence="19">
    <location>
        <begin position="162"/>
        <end position="181"/>
    </location>
</feature>
<dbReference type="AlphaFoldDB" id="A0ABD3BGX1"/>
<evidence type="ECO:0000256" key="3">
    <source>
        <dbReference type="ARBA" id="ARBA00005119"/>
    </source>
</evidence>
<evidence type="ECO:0000256" key="11">
    <source>
        <dbReference type="ARBA" id="ARBA00022792"/>
    </source>
</evidence>
<protein>
    <recommendedName>
        <fullName evidence="7">Phosphatidate cytidylyltransferase, mitochondrial</fullName>
        <ecNumber evidence="6">2.7.7.41</ecNumber>
    </recommendedName>
    <alternativeName>
        <fullName evidence="18">CDP-diacylglycerol synthase</fullName>
    </alternativeName>
</protein>
<evidence type="ECO:0000256" key="5">
    <source>
        <dbReference type="ARBA" id="ARBA00005458"/>
    </source>
</evidence>
<evidence type="ECO:0000256" key="16">
    <source>
        <dbReference type="ARBA" id="ARBA00023209"/>
    </source>
</evidence>
<evidence type="ECO:0000256" key="9">
    <source>
        <dbReference type="ARBA" id="ARBA00022679"/>
    </source>
</evidence>
<dbReference type="Proteomes" id="UP001632038">
    <property type="component" value="Unassembled WGS sequence"/>
</dbReference>
<comment type="similarity">
    <text evidence="5">Belongs to the TAM41 family.</text>
</comment>
<evidence type="ECO:0000256" key="18">
    <source>
        <dbReference type="ARBA" id="ARBA00029893"/>
    </source>
</evidence>
<keyword evidence="8" id="KW-0444">Lipid biosynthesis</keyword>
<comment type="cofactor">
    <cofactor evidence="1">
        <name>Mg(2+)</name>
        <dbReference type="ChEBI" id="CHEBI:18420"/>
    </cofactor>
</comment>
<reference evidence="22" key="1">
    <citation type="journal article" date="2024" name="IScience">
        <title>Strigolactones Initiate the Formation of Haustorium-like Structures in Castilleja.</title>
        <authorList>
            <person name="Buerger M."/>
            <person name="Peterson D."/>
            <person name="Chory J."/>
        </authorList>
    </citation>
    <scope>NUCLEOTIDE SEQUENCE [LARGE SCALE GENOMIC DNA]</scope>
</reference>
<evidence type="ECO:0000256" key="15">
    <source>
        <dbReference type="ARBA" id="ARBA00023136"/>
    </source>
</evidence>
<keyword evidence="13" id="KW-0443">Lipid metabolism</keyword>
<organism evidence="21 22">
    <name type="scientific">Castilleja foliolosa</name>
    <dbReference type="NCBI Taxonomy" id="1961234"/>
    <lineage>
        <taxon>Eukaryota</taxon>
        <taxon>Viridiplantae</taxon>
        <taxon>Streptophyta</taxon>
        <taxon>Embryophyta</taxon>
        <taxon>Tracheophyta</taxon>
        <taxon>Spermatophyta</taxon>
        <taxon>Magnoliopsida</taxon>
        <taxon>eudicotyledons</taxon>
        <taxon>Gunneridae</taxon>
        <taxon>Pentapetalae</taxon>
        <taxon>asterids</taxon>
        <taxon>lamiids</taxon>
        <taxon>Lamiales</taxon>
        <taxon>Orobanchaceae</taxon>
        <taxon>Pedicularideae</taxon>
        <taxon>Castillejinae</taxon>
        <taxon>Castilleja</taxon>
    </lineage>
</organism>
<keyword evidence="11" id="KW-0999">Mitochondrion inner membrane</keyword>
<dbReference type="GO" id="GO:0008654">
    <property type="term" value="P:phospholipid biosynthetic process"/>
    <property type="evidence" value="ECO:0007669"/>
    <property type="project" value="UniProtKB-KW"/>
</dbReference>
<feature type="transmembrane region" description="Helical" evidence="20">
    <location>
        <begin position="6"/>
        <end position="35"/>
    </location>
</feature>
<evidence type="ECO:0000256" key="7">
    <source>
        <dbReference type="ARBA" id="ARBA00018337"/>
    </source>
</evidence>
<evidence type="ECO:0000256" key="13">
    <source>
        <dbReference type="ARBA" id="ARBA00023098"/>
    </source>
</evidence>
<evidence type="ECO:0000313" key="21">
    <source>
        <dbReference type="EMBL" id="KAL3616648.1"/>
    </source>
</evidence>
<dbReference type="GO" id="GO:0004605">
    <property type="term" value="F:phosphatidate cytidylyltransferase activity"/>
    <property type="evidence" value="ECO:0007669"/>
    <property type="project" value="UniProtKB-EC"/>
</dbReference>
<evidence type="ECO:0000256" key="8">
    <source>
        <dbReference type="ARBA" id="ARBA00022516"/>
    </source>
</evidence>
<keyword evidence="20" id="KW-0812">Transmembrane</keyword>
<keyword evidence="15 20" id="KW-0472">Membrane</keyword>
<evidence type="ECO:0000256" key="14">
    <source>
        <dbReference type="ARBA" id="ARBA00023128"/>
    </source>
</evidence>
<dbReference type="PANTHER" id="PTHR13619">
    <property type="entry name" value="PHOSPHATIDATE CYTIDYLYLTRANSFERASE, MITOCHONDRIAL"/>
    <property type="match status" value="1"/>
</dbReference>
<evidence type="ECO:0000256" key="19">
    <source>
        <dbReference type="SAM" id="MobiDB-lite"/>
    </source>
</evidence>
<dbReference type="EMBL" id="JAVIJP010000087">
    <property type="protein sequence ID" value="KAL3616648.1"/>
    <property type="molecule type" value="Genomic_DNA"/>
</dbReference>
<evidence type="ECO:0000256" key="12">
    <source>
        <dbReference type="ARBA" id="ARBA00022842"/>
    </source>
</evidence>
<evidence type="ECO:0000256" key="10">
    <source>
        <dbReference type="ARBA" id="ARBA00022695"/>
    </source>
</evidence>
<keyword evidence="22" id="KW-1185">Reference proteome</keyword>
<keyword evidence="17" id="KW-1208">Phospholipid metabolism</keyword>
<comment type="pathway">
    <text evidence="4">Lipid metabolism.</text>
</comment>
<sequence length="181" mass="20688">MNRNHYASWIVHLGGESLITGVADVLACILIHLFLTRTRCSNTVLFERMILFRTFWNGRGLPEWPSAKTMNVIVDNLEIEKLNAVNLKAVTSAALILLPSKFSEEELYAKICSLSYMGDLRMLFAEDKNKVKKIVQGQFHLFQRMYNPLLEEFATRDLFRMSSSDKKNNPSCRSSCTKSST</sequence>
<accession>A0ABD3BGX1</accession>
<evidence type="ECO:0000256" key="20">
    <source>
        <dbReference type="SAM" id="Phobius"/>
    </source>
</evidence>
<proteinExistence type="inferred from homology"/>
<dbReference type="InterPro" id="IPR015222">
    <property type="entry name" value="Tam41"/>
</dbReference>
<dbReference type="GO" id="GO:0005743">
    <property type="term" value="C:mitochondrial inner membrane"/>
    <property type="evidence" value="ECO:0007669"/>
    <property type="project" value="UniProtKB-SubCell"/>
</dbReference>
<dbReference type="EC" id="2.7.7.41" evidence="6"/>
<name>A0ABD3BGX1_9LAMI</name>
<comment type="pathway">
    <text evidence="3">Phospholipid metabolism; CDP-diacylglycerol biosynthesis; CDP-diacylglycerol from sn-glycerol 3-phosphate: step 3/3.</text>
</comment>
<evidence type="ECO:0000256" key="6">
    <source>
        <dbReference type="ARBA" id="ARBA00012487"/>
    </source>
</evidence>
<evidence type="ECO:0000256" key="4">
    <source>
        <dbReference type="ARBA" id="ARBA00005189"/>
    </source>
</evidence>
<dbReference type="Pfam" id="PF09139">
    <property type="entry name" value="Tam41_Mmp37"/>
    <property type="match status" value="1"/>
</dbReference>
<keyword evidence="10" id="KW-0548">Nucleotidyltransferase</keyword>
<keyword evidence="14" id="KW-0496">Mitochondrion</keyword>
<gene>
    <name evidence="21" type="ORF">CASFOL_039042</name>
</gene>
<keyword evidence="16" id="KW-0594">Phospholipid biosynthesis</keyword>
<comment type="caution">
    <text evidence="21">The sequence shown here is derived from an EMBL/GenBank/DDBJ whole genome shotgun (WGS) entry which is preliminary data.</text>
</comment>